<dbReference type="EMBL" id="LSBA01000034">
    <property type="protein sequence ID" value="KXZ15624.1"/>
    <property type="molecule type" value="Genomic_DNA"/>
</dbReference>
<evidence type="ECO:0000313" key="3">
    <source>
        <dbReference type="Proteomes" id="UP000075430"/>
    </source>
</evidence>
<dbReference type="STRING" id="1793963.AXI58_02515"/>
<name>A0A150F3T8_9BACI</name>
<reference evidence="3" key="1">
    <citation type="submission" date="2016-02" db="EMBL/GenBank/DDBJ databases">
        <authorList>
            <person name="Dunlap C."/>
        </authorList>
    </citation>
    <scope>NUCLEOTIDE SEQUENCE [LARGE SCALE GENOMIC DNA]</scope>
    <source>
        <strain evidence="3">NRRL B-41092</strain>
    </source>
</reference>
<evidence type="ECO:0008006" key="4">
    <source>
        <dbReference type="Google" id="ProtNLM"/>
    </source>
</evidence>
<gene>
    <name evidence="2" type="ORF">AXI58_02515</name>
</gene>
<keyword evidence="1" id="KW-1133">Transmembrane helix</keyword>
<feature type="transmembrane region" description="Helical" evidence="1">
    <location>
        <begin position="80"/>
        <end position="103"/>
    </location>
</feature>
<sequence>MKETTCPNCGKPITGDMVRSSMIPCQFQCGHCHEKLREYKVSAPIMAVAITITVLLIYLVQMARTAVIPVFPAARYVPAAIFALVCAYPVFIVSERLIAKLVVTKGNIIYRKR</sequence>
<proteinExistence type="predicted"/>
<evidence type="ECO:0000256" key="1">
    <source>
        <dbReference type="SAM" id="Phobius"/>
    </source>
</evidence>
<dbReference type="Proteomes" id="UP000075430">
    <property type="component" value="Unassembled WGS sequence"/>
</dbReference>
<dbReference type="RefSeq" id="WP_061522813.1">
    <property type="nucleotide sequence ID" value="NZ_JAJJBV010000023.1"/>
</dbReference>
<keyword evidence="1" id="KW-0812">Transmembrane</keyword>
<comment type="caution">
    <text evidence="2">The sequence shown here is derived from an EMBL/GenBank/DDBJ whole genome shotgun (WGS) entry which is preliminary data.</text>
</comment>
<feature type="transmembrane region" description="Helical" evidence="1">
    <location>
        <begin position="41"/>
        <end position="60"/>
    </location>
</feature>
<accession>A0A150F3T8</accession>
<protein>
    <recommendedName>
        <fullName evidence="4">Reductase or disulfide isomerase</fullName>
    </recommendedName>
</protein>
<keyword evidence="1" id="KW-0472">Membrane</keyword>
<dbReference type="OrthoDB" id="2925690at2"/>
<evidence type="ECO:0000313" key="2">
    <source>
        <dbReference type="EMBL" id="KXZ15624.1"/>
    </source>
</evidence>
<dbReference type="AlphaFoldDB" id="A0A150F3T8"/>
<organism evidence="2 3">
    <name type="scientific">Bacillus nakamurai</name>
    <dbReference type="NCBI Taxonomy" id="1793963"/>
    <lineage>
        <taxon>Bacteria</taxon>
        <taxon>Bacillati</taxon>
        <taxon>Bacillota</taxon>
        <taxon>Bacilli</taxon>
        <taxon>Bacillales</taxon>
        <taxon>Bacillaceae</taxon>
        <taxon>Bacillus</taxon>
    </lineage>
</organism>
<keyword evidence="3" id="KW-1185">Reference proteome</keyword>